<reference evidence="2 3" key="1">
    <citation type="submission" date="2020-11" db="EMBL/GenBank/DDBJ databases">
        <title>Pseudonocardia abyssalis sp. nov. and Pseudonocardia oceani sp. nov., description and phylogenomic analysis of two novel actinomycetes isolated from the deep Southern Ocean.</title>
        <authorList>
            <person name="Parra J."/>
        </authorList>
    </citation>
    <scope>NUCLEOTIDE SEQUENCE [LARGE SCALE GENOMIC DNA]</scope>
    <source>
        <strain evidence="2 3">KRD-168</strain>
    </source>
</reference>
<keyword evidence="1" id="KW-0472">Membrane</keyword>
<keyword evidence="1" id="KW-0812">Transmembrane</keyword>
<comment type="caution">
    <text evidence="2">The sequence shown here is derived from an EMBL/GenBank/DDBJ whole genome shotgun (WGS) entry which is preliminary data.</text>
</comment>
<protein>
    <submittedName>
        <fullName evidence="2">SHOCT domain-containing protein</fullName>
    </submittedName>
</protein>
<dbReference type="EMBL" id="JADQDK010000001">
    <property type="protein sequence ID" value="MBW0135130.1"/>
    <property type="molecule type" value="Genomic_DNA"/>
</dbReference>
<evidence type="ECO:0000313" key="3">
    <source>
        <dbReference type="Proteomes" id="UP000694287"/>
    </source>
</evidence>
<proteinExistence type="predicted"/>
<accession>A0ABS6US88</accession>
<dbReference type="Proteomes" id="UP000694287">
    <property type="component" value="Unassembled WGS sequence"/>
</dbReference>
<feature type="transmembrane region" description="Helical" evidence="1">
    <location>
        <begin position="12"/>
        <end position="36"/>
    </location>
</feature>
<gene>
    <name evidence="2" type="ORF">I4I81_12820</name>
</gene>
<sequence>MMFWYGDGMTGWGSPVMAMGMVLLWWLVGLGVYVLVRRLHRSDGPAAARLTPEQVLAERFARGDIDETEFLRRSEVLAGGTRPVGKP</sequence>
<evidence type="ECO:0000256" key="1">
    <source>
        <dbReference type="SAM" id="Phobius"/>
    </source>
</evidence>
<name>A0ABS6US88_9PSEU</name>
<organism evidence="2 3">
    <name type="scientific">Pseudonocardia abyssalis</name>
    <dbReference type="NCBI Taxonomy" id="2792008"/>
    <lineage>
        <taxon>Bacteria</taxon>
        <taxon>Bacillati</taxon>
        <taxon>Actinomycetota</taxon>
        <taxon>Actinomycetes</taxon>
        <taxon>Pseudonocardiales</taxon>
        <taxon>Pseudonocardiaceae</taxon>
        <taxon>Pseudonocardia</taxon>
    </lineage>
</organism>
<keyword evidence="3" id="KW-1185">Reference proteome</keyword>
<evidence type="ECO:0000313" key="2">
    <source>
        <dbReference type="EMBL" id="MBW0135130.1"/>
    </source>
</evidence>
<keyword evidence="1" id="KW-1133">Transmembrane helix</keyword>